<dbReference type="Pfam" id="PF14359">
    <property type="entry name" value="DUF4406"/>
    <property type="match status" value="1"/>
</dbReference>
<accession>A0A1M6XS22</accession>
<name>A0A1M6XS22_9BACL</name>
<dbReference type="InterPro" id="IPR025518">
    <property type="entry name" value="DUF4406"/>
</dbReference>
<dbReference type="Gene3D" id="3.40.50.10400">
    <property type="entry name" value="Hypothetical protein PA1492"/>
    <property type="match status" value="1"/>
</dbReference>
<keyword evidence="2" id="KW-1185">Reference proteome</keyword>
<evidence type="ECO:0008006" key="3">
    <source>
        <dbReference type="Google" id="ProtNLM"/>
    </source>
</evidence>
<organism evidence="1 2">
    <name type="scientific">Alicyclobacillus tolerans</name>
    <dbReference type="NCBI Taxonomy" id="90970"/>
    <lineage>
        <taxon>Bacteria</taxon>
        <taxon>Bacillati</taxon>
        <taxon>Bacillota</taxon>
        <taxon>Bacilli</taxon>
        <taxon>Bacillales</taxon>
        <taxon>Alicyclobacillaceae</taxon>
        <taxon>Alicyclobacillus</taxon>
    </lineage>
</organism>
<dbReference type="OrthoDB" id="2376767at2"/>
<reference evidence="2" key="1">
    <citation type="submission" date="2016-11" db="EMBL/GenBank/DDBJ databases">
        <authorList>
            <person name="Varghese N."/>
            <person name="Submissions S."/>
        </authorList>
    </citation>
    <scope>NUCLEOTIDE SEQUENCE [LARGE SCALE GENOMIC DNA]</scope>
    <source>
        <strain evidence="2">USBA-503</strain>
    </source>
</reference>
<gene>
    <name evidence="1" type="ORF">SAMN05443507_1372</name>
</gene>
<dbReference type="EMBL" id="FRAF01000037">
    <property type="protein sequence ID" value="SHL08820.1"/>
    <property type="molecule type" value="Genomic_DNA"/>
</dbReference>
<proteinExistence type="predicted"/>
<dbReference type="STRING" id="1830138.SAMN05443507_1372"/>
<dbReference type="AlphaFoldDB" id="A0A1M6XS22"/>
<sequence length="135" mass="14828">MRVYLSGPMTGHPEYNYPLFRRVAALLREDGITVACPTELGLAPVLPWEAMMHSALQLLLQCEAIALLPGWEHSRGARLEAAIAASLQMEMVRVSEEGVFSSMTEAEREILVTMLDALRDSREAVCEAAPTAIES</sequence>
<protein>
    <recommendedName>
        <fullName evidence="3">DUF4406 domain-containing protein</fullName>
    </recommendedName>
</protein>
<evidence type="ECO:0000313" key="1">
    <source>
        <dbReference type="EMBL" id="SHL08820.1"/>
    </source>
</evidence>
<dbReference type="SUPFAM" id="SSF52309">
    <property type="entry name" value="N-(deoxy)ribosyltransferase-like"/>
    <property type="match status" value="1"/>
</dbReference>
<evidence type="ECO:0000313" key="2">
    <source>
        <dbReference type="Proteomes" id="UP000184016"/>
    </source>
</evidence>
<dbReference type="Proteomes" id="UP000184016">
    <property type="component" value="Unassembled WGS sequence"/>
</dbReference>